<accession>G6ADG0</accession>
<dbReference type="HOGENOM" id="CLU_062217_0_0_10"/>
<dbReference type="STRING" id="857291.HMPREF9138_00242"/>
<sequence length="351" mass="39585">MEDNIRENIVMVSFFKKLRSDWKRYLIVFTVSTVIAILLIMPIPRYYKCELSLAPEMDNADNGGKLSSIASTFGVDLGDAASANALQPSLYPDLMESNVFVKSLLRIPVMTKDQRVKTTYYDYLQHYQKLSPYDKIFGWLEKKVNSKDSVVNSTDSINPFMLSKAQDEIFSKIKKSIKCDIDIKTGLITISVEDQDPLISAVIADSVRAKLQDFISNYKTTKARNDVKYYAKLVAEAKAKYEKARQKYAAFSDANQDVVLQELQSQRDEMENDMQLKFNAYSALITQLQNAQAKVQEHTPSFTIVQSASVPVKPAGPKRMAFVFIVVFISLLVTFVVCNFSLLFGGVKADS</sequence>
<name>G6ADG0_9BACT</name>
<dbReference type="Proteomes" id="UP000004597">
    <property type="component" value="Unassembled WGS sequence"/>
</dbReference>
<dbReference type="GeneID" id="66731272"/>
<dbReference type="PANTHER" id="PTHR32309:SF13">
    <property type="entry name" value="FERRIC ENTEROBACTIN TRANSPORT PROTEIN FEPE"/>
    <property type="match status" value="1"/>
</dbReference>
<evidence type="ECO:0000256" key="1">
    <source>
        <dbReference type="SAM" id="Coils"/>
    </source>
</evidence>
<keyword evidence="4" id="KW-1185">Reference proteome</keyword>
<dbReference type="PATRIC" id="fig|857291.3.peg.238"/>
<keyword evidence="2" id="KW-1133">Transmembrane helix</keyword>
<reference evidence="3 4" key="1">
    <citation type="submission" date="2011-10" db="EMBL/GenBank/DDBJ databases">
        <title>The Genome Sequence of Prevotella histicola F0411.</title>
        <authorList>
            <consortium name="The Broad Institute Genome Sequencing Platform"/>
            <person name="Earl A."/>
            <person name="Ward D."/>
            <person name="Feldgarden M."/>
            <person name="Gevers D."/>
            <person name="Izard J."/>
            <person name="Ganesan A."/>
            <person name="Blanton J.M."/>
            <person name="Baranova O.V."/>
            <person name="Tanner A.C."/>
            <person name="Mathney J.M.J."/>
            <person name="Dewhirst F.E."/>
            <person name="Young S.K."/>
            <person name="Zeng Q."/>
            <person name="Gargeya S."/>
            <person name="Fitzgerald M."/>
            <person name="Haas B."/>
            <person name="Abouelleil A."/>
            <person name="Alvarado L."/>
            <person name="Arachchi H.M."/>
            <person name="Berlin A."/>
            <person name="Brown A."/>
            <person name="Chapman S.B."/>
            <person name="Chen Z."/>
            <person name="Dunbar C."/>
            <person name="Freedman E."/>
            <person name="Gearin G."/>
            <person name="Gellesch M."/>
            <person name="Goldberg J."/>
            <person name="Griggs A."/>
            <person name="Gujja S."/>
            <person name="Heiman D."/>
            <person name="Howarth C."/>
            <person name="Larson L."/>
            <person name="Lui A."/>
            <person name="MacDonald P.J.P."/>
            <person name="Montmayeur A."/>
            <person name="Murphy C."/>
            <person name="Neiman D."/>
            <person name="Pearson M."/>
            <person name="Priest M."/>
            <person name="Roberts A."/>
            <person name="Saif S."/>
            <person name="Shea T."/>
            <person name="Shenoy N."/>
            <person name="Sisk P."/>
            <person name="Stolte C."/>
            <person name="Sykes S."/>
            <person name="Wortman J."/>
            <person name="Nusbaum C."/>
            <person name="Birren B."/>
        </authorList>
    </citation>
    <scope>NUCLEOTIDE SEQUENCE [LARGE SCALE GENOMIC DNA]</scope>
    <source>
        <strain evidence="3 4">F0411</strain>
    </source>
</reference>
<dbReference type="InterPro" id="IPR050445">
    <property type="entry name" value="Bact_polysacc_biosynth/exp"/>
</dbReference>
<dbReference type="GO" id="GO:0004713">
    <property type="term" value="F:protein tyrosine kinase activity"/>
    <property type="evidence" value="ECO:0007669"/>
    <property type="project" value="TreeGrafter"/>
</dbReference>
<comment type="caution">
    <text evidence="3">The sequence shown here is derived from an EMBL/GenBank/DDBJ whole genome shotgun (WGS) entry which is preliminary data.</text>
</comment>
<dbReference type="PANTHER" id="PTHR32309">
    <property type="entry name" value="TYROSINE-PROTEIN KINASE"/>
    <property type="match status" value="1"/>
</dbReference>
<keyword evidence="2" id="KW-0812">Transmembrane</keyword>
<protein>
    <recommendedName>
        <fullName evidence="5">Polysaccharide chain length determinant N-terminal domain-containing protein</fullName>
    </recommendedName>
</protein>
<evidence type="ECO:0000313" key="4">
    <source>
        <dbReference type="Proteomes" id="UP000004597"/>
    </source>
</evidence>
<feature type="transmembrane region" description="Helical" evidence="2">
    <location>
        <begin position="25"/>
        <end position="47"/>
    </location>
</feature>
<keyword evidence="1" id="KW-0175">Coiled coil</keyword>
<organism evidence="3 4">
    <name type="scientific">Prevotella histicola F0411</name>
    <dbReference type="NCBI Taxonomy" id="857291"/>
    <lineage>
        <taxon>Bacteria</taxon>
        <taxon>Pseudomonadati</taxon>
        <taxon>Bacteroidota</taxon>
        <taxon>Bacteroidia</taxon>
        <taxon>Bacteroidales</taxon>
        <taxon>Prevotellaceae</taxon>
        <taxon>Prevotella</taxon>
    </lineage>
</organism>
<dbReference type="AlphaFoldDB" id="G6ADG0"/>
<dbReference type="GO" id="GO:0005886">
    <property type="term" value="C:plasma membrane"/>
    <property type="evidence" value="ECO:0007669"/>
    <property type="project" value="TreeGrafter"/>
</dbReference>
<dbReference type="RefSeq" id="WP_008822162.1">
    <property type="nucleotide sequence ID" value="NZ_JH376762.1"/>
</dbReference>
<gene>
    <name evidence="3" type="ORF">HMPREF9138_00242</name>
</gene>
<feature type="coiled-coil region" evidence="1">
    <location>
        <begin position="234"/>
        <end position="280"/>
    </location>
</feature>
<keyword evidence="2" id="KW-0472">Membrane</keyword>
<evidence type="ECO:0000313" key="3">
    <source>
        <dbReference type="EMBL" id="EHG17466.1"/>
    </source>
</evidence>
<feature type="transmembrane region" description="Helical" evidence="2">
    <location>
        <begin position="320"/>
        <end position="344"/>
    </location>
</feature>
<evidence type="ECO:0008006" key="5">
    <source>
        <dbReference type="Google" id="ProtNLM"/>
    </source>
</evidence>
<evidence type="ECO:0000256" key="2">
    <source>
        <dbReference type="SAM" id="Phobius"/>
    </source>
</evidence>
<dbReference type="EMBL" id="AFXP01000002">
    <property type="protein sequence ID" value="EHG17466.1"/>
    <property type="molecule type" value="Genomic_DNA"/>
</dbReference>
<proteinExistence type="predicted"/>